<feature type="region of interest" description="Disordered" evidence="1">
    <location>
        <begin position="22"/>
        <end position="78"/>
    </location>
</feature>
<evidence type="ECO:0000256" key="2">
    <source>
        <dbReference type="SAM" id="SignalP"/>
    </source>
</evidence>
<proteinExistence type="predicted"/>
<evidence type="ECO:0000256" key="1">
    <source>
        <dbReference type="SAM" id="MobiDB-lite"/>
    </source>
</evidence>
<protein>
    <submittedName>
        <fullName evidence="3">RcnB family protein</fullName>
    </submittedName>
</protein>
<feature type="chain" id="PRO_5047471271" evidence="2">
    <location>
        <begin position="25"/>
        <end position="126"/>
    </location>
</feature>
<evidence type="ECO:0000313" key="3">
    <source>
        <dbReference type="EMBL" id="WQD76840.1"/>
    </source>
</evidence>
<evidence type="ECO:0000313" key="4">
    <source>
        <dbReference type="Proteomes" id="UP001325479"/>
    </source>
</evidence>
<organism evidence="3 4">
    <name type="scientific">Paraburkholderia kururiensis</name>
    <dbReference type="NCBI Taxonomy" id="984307"/>
    <lineage>
        <taxon>Bacteria</taxon>
        <taxon>Pseudomonadati</taxon>
        <taxon>Pseudomonadota</taxon>
        <taxon>Betaproteobacteria</taxon>
        <taxon>Burkholderiales</taxon>
        <taxon>Burkholderiaceae</taxon>
        <taxon>Paraburkholderia</taxon>
    </lineage>
</organism>
<reference evidence="3 4" key="1">
    <citation type="submission" date="2023-12" db="EMBL/GenBank/DDBJ databases">
        <title>Genome sequencing and assembly of bacterial species from a model synthetic community.</title>
        <authorList>
            <person name="Hogle S.L."/>
        </authorList>
    </citation>
    <scope>NUCLEOTIDE SEQUENCE [LARGE SCALE GENOMIC DNA]</scope>
    <source>
        <strain evidence="3 4">HAMBI 2494</strain>
    </source>
</reference>
<dbReference type="InterPro" id="IPR024572">
    <property type="entry name" value="RcnB"/>
</dbReference>
<keyword evidence="4" id="KW-1185">Reference proteome</keyword>
<dbReference type="Gene3D" id="3.10.450.160">
    <property type="entry name" value="inner membrane protein cigr"/>
    <property type="match status" value="1"/>
</dbReference>
<dbReference type="Proteomes" id="UP001325479">
    <property type="component" value="Chromosome"/>
</dbReference>
<gene>
    <name evidence="3" type="ORF">U0042_22580</name>
</gene>
<name>A0ABZ0WHQ3_9BURK</name>
<feature type="signal peptide" evidence="2">
    <location>
        <begin position="1"/>
        <end position="24"/>
    </location>
</feature>
<dbReference type="RefSeq" id="WP_114809051.1">
    <property type="nucleotide sequence ID" value="NZ_CP139965.1"/>
</dbReference>
<dbReference type="Pfam" id="PF11776">
    <property type="entry name" value="RcnB"/>
    <property type="match status" value="1"/>
</dbReference>
<keyword evidence="2" id="KW-0732">Signal</keyword>
<accession>A0ABZ0WHQ3</accession>
<sequence length="126" mass="13698">MKKSRVFLGSLIVTGMLAASAVSAQPHDDHGRGNHGKGDQDHGRGHGPEHMPPGHGPDGPGASAYAPGHWRKGDRLPPEYRDRQYVIDDWRAYRLAPPPRGYYWLGVGGDYLLVQISSGIVLRVGP</sequence>
<dbReference type="EMBL" id="CP139965">
    <property type="protein sequence ID" value="WQD76840.1"/>
    <property type="molecule type" value="Genomic_DNA"/>
</dbReference>
<feature type="compositionally biased region" description="Basic and acidic residues" evidence="1">
    <location>
        <begin position="26"/>
        <end position="49"/>
    </location>
</feature>